<accession>A0ABZ3CBE1</accession>
<organism evidence="2 3">
    <name type="scientific">Propioniciclava soli</name>
    <dbReference type="NCBI Taxonomy" id="2775081"/>
    <lineage>
        <taxon>Bacteria</taxon>
        <taxon>Bacillati</taxon>
        <taxon>Actinomycetota</taxon>
        <taxon>Actinomycetes</taxon>
        <taxon>Propionibacteriales</taxon>
        <taxon>Propionibacteriaceae</taxon>
        <taxon>Propioniciclava</taxon>
    </lineage>
</organism>
<dbReference type="PROSITE" id="PS51186">
    <property type="entry name" value="GNAT"/>
    <property type="match status" value="1"/>
</dbReference>
<dbReference type="PANTHER" id="PTHR46067">
    <property type="entry name" value="ACYL-COA N-ACYLTRANSFERASES (NAT) SUPERFAMILY PROTEIN"/>
    <property type="match status" value="1"/>
</dbReference>
<dbReference type="InterPro" id="IPR000182">
    <property type="entry name" value="GNAT_dom"/>
</dbReference>
<dbReference type="Pfam" id="PF13302">
    <property type="entry name" value="Acetyltransf_3"/>
    <property type="match status" value="1"/>
</dbReference>
<dbReference type="InterPro" id="IPR016181">
    <property type="entry name" value="Acyl_CoA_acyltransferase"/>
</dbReference>
<evidence type="ECO:0000313" key="2">
    <source>
        <dbReference type="EMBL" id="WZW99916.1"/>
    </source>
</evidence>
<proteinExistence type="predicted"/>
<dbReference type="PANTHER" id="PTHR46067:SF27">
    <property type="entry name" value="ACYL-COA N-ACYLTRANSFERASES (NAT) SUPERFAMILY PROTEIN"/>
    <property type="match status" value="1"/>
</dbReference>
<dbReference type="SUPFAM" id="SSF55729">
    <property type="entry name" value="Acyl-CoA N-acyltransferases (Nat)"/>
    <property type="match status" value="1"/>
</dbReference>
<dbReference type="EMBL" id="CP115965">
    <property type="protein sequence ID" value="WZW99916.1"/>
    <property type="molecule type" value="Genomic_DNA"/>
</dbReference>
<protein>
    <submittedName>
        <fullName evidence="2">GNAT family N-acetyltransferase</fullName>
    </submittedName>
</protein>
<reference evidence="2 3" key="1">
    <citation type="journal article" date="2023" name="Environ Microbiome">
        <title>A coral-associated actinobacterium mitigates coral bleaching under heat stress.</title>
        <authorList>
            <person name="Li J."/>
            <person name="Zou Y."/>
            <person name="Li Q."/>
            <person name="Zhang J."/>
            <person name="Bourne D.G."/>
            <person name="Lyu Y."/>
            <person name="Liu C."/>
            <person name="Zhang S."/>
        </authorList>
    </citation>
    <scope>NUCLEOTIDE SEQUENCE [LARGE SCALE GENOMIC DNA]</scope>
    <source>
        <strain evidence="2 3">SCSIO 13291</strain>
    </source>
</reference>
<feature type="domain" description="N-acetyltransferase" evidence="1">
    <location>
        <begin position="8"/>
        <end position="170"/>
    </location>
</feature>
<name>A0ABZ3CBE1_9ACTN</name>
<keyword evidence="3" id="KW-1185">Reference proteome</keyword>
<dbReference type="Proteomes" id="UP001434337">
    <property type="component" value="Chromosome"/>
</dbReference>
<evidence type="ECO:0000259" key="1">
    <source>
        <dbReference type="PROSITE" id="PS51186"/>
    </source>
</evidence>
<sequence>MNRLPPVVTLRPSTLADADVIAGWGSDDAFCRAADWTVGLPPDRLLAFHRRLVTDPPTGLLRLSVVHEVQVVGYVDLYGTDPGRRQLGFLIGPRERWGRGFGLAAAQAGVRHGFDVLGLDEIWAEALDANRASVRILEKIGMIETGRGDDGHHLGRPTFHRQFCLTRPVGLAHTPVWASNSAT</sequence>
<evidence type="ECO:0000313" key="3">
    <source>
        <dbReference type="Proteomes" id="UP001434337"/>
    </source>
</evidence>
<gene>
    <name evidence="2" type="ORF">PCC79_06945</name>
</gene>
<dbReference type="Gene3D" id="3.40.630.30">
    <property type="match status" value="1"/>
</dbReference>
<dbReference type="RefSeq" id="WP_232548161.1">
    <property type="nucleotide sequence ID" value="NZ_CP115965.1"/>
</dbReference>